<evidence type="ECO:0000313" key="10">
    <source>
        <dbReference type="Proteomes" id="UP000588068"/>
    </source>
</evidence>
<dbReference type="Pfam" id="PF02836">
    <property type="entry name" value="Glyco_hydro_2_C"/>
    <property type="match status" value="1"/>
</dbReference>
<dbReference type="InterPro" id="IPR006311">
    <property type="entry name" value="TAT_signal"/>
</dbReference>
<dbReference type="Proteomes" id="UP000588068">
    <property type="component" value="Unassembled WGS sequence"/>
</dbReference>
<dbReference type="InterPro" id="IPR008979">
    <property type="entry name" value="Galactose-bd-like_sf"/>
</dbReference>
<sequence>MSNDFSIETQETSTADDGVTRRTFFGMAGGAVLVGAQATAAAQTAQRVQPSANPTLLYPHSSSTRATRDLSGVWKFRADPDGVGEKQGWMKGIGEHRAIPVPCSWNEIFDDLRNYTGGAWYQCDFEVDSCWKGRRLHLRFGSVAYRAKVWLNGELLGEHVGAHLPFAFDVTSHVRHDAENVLVLFVENELRLDRVPAVPDTTRVSLHTHHFPQTTYDFFPYAGIHRPVWLFTTPDVHVHDVTVKTDIDGKAGVVSVAIRASQGWSGNASVRLSGQGRNMEAKARIADGEGIATLRVPDARLWSTDDPHLYKLTVVLQDGDVRDEYSIRIGIREVRVDGEKLLVNGKPVYLRGFGKHEDFALNGRGLNVPSIIRDFELLRWLGANSFRTSHYPYSEEAMMLADEYGLLVIDETSAVSLVFMDGPVIQEARQRQLQQDIATLVARDKNHPCVIMWSVANEPLLKPFHTVDPTPQGAVAVGTKFFAPLFDLFRKLDPTRPVTLVSVQGGPSEWMALGDVICTNSYSGWYGISGRLDDAAKAVEQEALGLRQRHPGKPIIFSEFGADAMAGMHSQPADMWTEEYQAEMVAMYIETLARHPFVIGTHPWAFADFRTSQSIMRIGAMNLKGAFTRDRKPKLVAHRLRQMWKGK</sequence>
<proteinExistence type="inferred from homology"/>
<protein>
    <recommendedName>
        <fullName evidence="3">Beta-glucuronidase</fullName>
        <ecNumber evidence="2">3.2.1.31</ecNumber>
    </recommendedName>
</protein>
<accession>A0A841HP38</accession>
<name>A0A841HP38_9GAMM</name>
<comment type="caution">
    <text evidence="9">The sequence shown here is derived from an EMBL/GenBank/DDBJ whole genome shotgun (WGS) entry which is preliminary data.</text>
</comment>
<dbReference type="GO" id="GO:0030246">
    <property type="term" value="F:carbohydrate binding"/>
    <property type="evidence" value="ECO:0007669"/>
    <property type="project" value="TreeGrafter"/>
</dbReference>
<dbReference type="InterPro" id="IPR006104">
    <property type="entry name" value="Glyco_hydro_2_N"/>
</dbReference>
<evidence type="ECO:0000313" key="9">
    <source>
        <dbReference type="EMBL" id="MBB6094099.1"/>
    </source>
</evidence>
<keyword evidence="4 9" id="KW-0378">Hydrolase</keyword>
<dbReference type="InterPro" id="IPR036156">
    <property type="entry name" value="Beta-gal/glucu_dom_sf"/>
</dbReference>
<dbReference type="GO" id="GO:0005975">
    <property type="term" value="P:carbohydrate metabolic process"/>
    <property type="evidence" value="ECO:0007669"/>
    <property type="project" value="InterPro"/>
</dbReference>
<dbReference type="PROSITE" id="PS00608">
    <property type="entry name" value="GLYCOSYL_HYDROL_F2_2"/>
    <property type="match status" value="1"/>
</dbReference>
<feature type="domain" description="Glycosyl hydrolases family 2 sugar binding" evidence="8">
    <location>
        <begin position="68"/>
        <end position="234"/>
    </location>
</feature>
<evidence type="ECO:0000256" key="3">
    <source>
        <dbReference type="ARBA" id="ARBA00016205"/>
    </source>
</evidence>
<evidence type="ECO:0000259" key="7">
    <source>
        <dbReference type="Pfam" id="PF02836"/>
    </source>
</evidence>
<dbReference type="AlphaFoldDB" id="A0A841HP38"/>
<dbReference type="SUPFAM" id="SSF49303">
    <property type="entry name" value="beta-Galactosidase/glucuronidase domain"/>
    <property type="match status" value="1"/>
</dbReference>
<dbReference type="PANTHER" id="PTHR10066:SF67">
    <property type="entry name" value="BETA-GLUCURONIDASE"/>
    <property type="match status" value="1"/>
</dbReference>
<dbReference type="PROSITE" id="PS51318">
    <property type="entry name" value="TAT"/>
    <property type="match status" value="1"/>
</dbReference>
<feature type="domain" description="Glycoside hydrolase family 2 catalytic" evidence="7">
    <location>
        <begin position="334"/>
        <end position="645"/>
    </location>
</feature>
<evidence type="ECO:0000256" key="1">
    <source>
        <dbReference type="ARBA" id="ARBA00007401"/>
    </source>
</evidence>
<dbReference type="RefSeq" id="WP_184333063.1">
    <property type="nucleotide sequence ID" value="NZ_JACHHZ010000003.1"/>
</dbReference>
<dbReference type="InterPro" id="IPR006102">
    <property type="entry name" value="Ig-like_GH2"/>
</dbReference>
<dbReference type="InterPro" id="IPR006101">
    <property type="entry name" value="Glyco_hydro_2"/>
</dbReference>
<evidence type="ECO:0000256" key="5">
    <source>
        <dbReference type="ARBA" id="ARBA00023295"/>
    </source>
</evidence>
<reference evidence="9 10" key="1">
    <citation type="submission" date="2020-08" db="EMBL/GenBank/DDBJ databases">
        <title>Genomic Encyclopedia of Type Strains, Phase IV (KMG-IV): sequencing the most valuable type-strain genomes for metagenomic binning, comparative biology and taxonomic classification.</title>
        <authorList>
            <person name="Goeker M."/>
        </authorList>
    </citation>
    <scope>NUCLEOTIDE SEQUENCE [LARGE SCALE GENOMIC DNA]</scope>
    <source>
        <strain evidence="9 10">DSM 26723</strain>
    </source>
</reference>
<dbReference type="SUPFAM" id="SSF49785">
    <property type="entry name" value="Galactose-binding domain-like"/>
    <property type="match status" value="1"/>
</dbReference>
<dbReference type="GO" id="GO:0004566">
    <property type="term" value="F:beta-glucuronidase activity"/>
    <property type="evidence" value="ECO:0007669"/>
    <property type="project" value="UniProtKB-EC"/>
</dbReference>
<evidence type="ECO:0000259" key="8">
    <source>
        <dbReference type="Pfam" id="PF02837"/>
    </source>
</evidence>
<dbReference type="PANTHER" id="PTHR10066">
    <property type="entry name" value="BETA-GLUCURONIDASE"/>
    <property type="match status" value="1"/>
</dbReference>
<dbReference type="Pfam" id="PF02837">
    <property type="entry name" value="Glyco_hydro_2_N"/>
    <property type="match status" value="1"/>
</dbReference>
<keyword evidence="5 9" id="KW-0326">Glycosidase</keyword>
<organism evidence="9 10">
    <name type="scientific">Povalibacter uvarum</name>
    <dbReference type="NCBI Taxonomy" id="732238"/>
    <lineage>
        <taxon>Bacteria</taxon>
        <taxon>Pseudomonadati</taxon>
        <taxon>Pseudomonadota</taxon>
        <taxon>Gammaproteobacteria</taxon>
        <taxon>Steroidobacterales</taxon>
        <taxon>Steroidobacteraceae</taxon>
        <taxon>Povalibacter</taxon>
    </lineage>
</organism>
<dbReference type="SUPFAM" id="SSF51445">
    <property type="entry name" value="(Trans)glycosidases"/>
    <property type="match status" value="1"/>
</dbReference>
<evidence type="ECO:0000256" key="2">
    <source>
        <dbReference type="ARBA" id="ARBA00012761"/>
    </source>
</evidence>
<feature type="domain" description="Glycoside hydrolase family 2 immunoglobulin-like beta-sandwich" evidence="6">
    <location>
        <begin position="236"/>
        <end position="332"/>
    </location>
</feature>
<dbReference type="InterPro" id="IPR006103">
    <property type="entry name" value="Glyco_hydro_2_cat"/>
</dbReference>
<dbReference type="NCBIfam" id="NF007538">
    <property type="entry name" value="PRK10150.1"/>
    <property type="match status" value="1"/>
</dbReference>
<dbReference type="InterPro" id="IPR013783">
    <property type="entry name" value="Ig-like_fold"/>
</dbReference>
<comment type="similarity">
    <text evidence="1">Belongs to the glycosyl hydrolase 2 family.</text>
</comment>
<evidence type="ECO:0000259" key="6">
    <source>
        <dbReference type="Pfam" id="PF00703"/>
    </source>
</evidence>
<dbReference type="Gene3D" id="3.20.20.80">
    <property type="entry name" value="Glycosidases"/>
    <property type="match status" value="1"/>
</dbReference>
<dbReference type="FunFam" id="3.20.20.80:FF:000080">
    <property type="entry name" value="Beta-glucuronidase UidA"/>
    <property type="match status" value="1"/>
</dbReference>
<dbReference type="Pfam" id="PF00703">
    <property type="entry name" value="Glyco_hydro_2"/>
    <property type="match status" value="1"/>
</dbReference>
<gene>
    <name evidence="9" type="ORF">HNQ60_002980</name>
</gene>
<dbReference type="GO" id="GO:0019391">
    <property type="term" value="P:glucuronoside catabolic process"/>
    <property type="evidence" value="ECO:0007669"/>
    <property type="project" value="TreeGrafter"/>
</dbReference>
<dbReference type="EC" id="3.2.1.31" evidence="2"/>
<dbReference type="PRINTS" id="PR00132">
    <property type="entry name" value="GLHYDRLASE2"/>
</dbReference>
<dbReference type="InterPro" id="IPR023232">
    <property type="entry name" value="Glyco_hydro_2_AS"/>
</dbReference>
<dbReference type="Gene3D" id="2.60.120.260">
    <property type="entry name" value="Galactose-binding domain-like"/>
    <property type="match status" value="1"/>
</dbReference>
<dbReference type="Gene3D" id="2.60.40.10">
    <property type="entry name" value="Immunoglobulins"/>
    <property type="match status" value="1"/>
</dbReference>
<dbReference type="InterPro" id="IPR017853">
    <property type="entry name" value="GH"/>
</dbReference>
<keyword evidence="10" id="KW-1185">Reference proteome</keyword>
<evidence type="ECO:0000256" key="4">
    <source>
        <dbReference type="ARBA" id="ARBA00022801"/>
    </source>
</evidence>
<dbReference type="EMBL" id="JACHHZ010000003">
    <property type="protein sequence ID" value="MBB6094099.1"/>
    <property type="molecule type" value="Genomic_DNA"/>
</dbReference>